<evidence type="ECO:0000259" key="5">
    <source>
        <dbReference type="Pfam" id="PF00135"/>
    </source>
</evidence>
<dbReference type="Pfam" id="PF00135">
    <property type="entry name" value="COesterase"/>
    <property type="match status" value="1"/>
</dbReference>
<dbReference type="InterPro" id="IPR029058">
    <property type="entry name" value="AB_hydrolase_fold"/>
</dbReference>
<dbReference type="GO" id="GO:0006581">
    <property type="term" value="P:acetylcholine catabolic process"/>
    <property type="evidence" value="ECO:0007669"/>
    <property type="project" value="TreeGrafter"/>
</dbReference>
<dbReference type="InterPro" id="IPR050654">
    <property type="entry name" value="AChE-related_enzymes"/>
</dbReference>
<sequence length="381" mass="43511">MDWPVYSPDFNSIEHVWDMLGRRIAARQPPPTCLPELRRALLDEWCNIPQDQIDNLILSMPRRSLWDILEGLKWVNQNIAYFGGDPTRITFAGESTGSNTVGLFSASPLTKGLFIRQIMQSGAPFLLGLGNMTVNLMFSQQIAKIVGCADDDNTIENNPKFVVECLKGVDSVSLSKADFRINPRRSIALVPRFGDEFLPEDPKEVIFHQKFPCTELLIGNNRDEGSFQITTFNPELFGFFGEKNTFFTKEQGQDRIRRIFQNFTDPEAVVNHYLPANFPEDDYPGIRYQVYTSLGDKVFVCPDVYHAEKCAENGGKVYFYWWAHRSSNSPWAPWMGAAHFSELEFIFGQPLLNPSDFEPEELEISEQMIEIWSSFVKEGCV</sequence>
<reference evidence="6 7" key="1">
    <citation type="journal article" date="2019" name="Sci. Rep.">
        <title>Orb-weaving spider Araneus ventricosus genome elucidates the spidroin gene catalogue.</title>
        <authorList>
            <person name="Kono N."/>
            <person name="Nakamura H."/>
            <person name="Ohtoshi R."/>
            <person name="Moran D.A.P."/>
            <person name="Shinohara A."/>
            <person name="Yoshida Y."/>
            <person name="Fujiwara M."/>
            <person name="Mori M."/>
            <person name="Tomita M."/>
            <person name="Arakawa K."/>
        </authorList>
    </citation>
    <scope>NUCLEOTIDE SEQUENCE [LARGE SCALE GENOMIC DNA]</scope>
</reference>
<dbReference type="Gene3D" id="3.40.50.1820">
    <property type="entry name" value="alpha/beta hydrolase"/>
    <property type="match status" value="1"/>
</dbReference>
<dbReference type="InterPro" id="IPR002018">
    <property type="entry name" value="CarbesteraseB"/>
</dbReference>
<keyword evidence="4" id="KW-0325">Glycoprotein</keyword>
<dbReference type="InterPro" id="IPR036397">
    <property type="entry name" value="RNaseH_sf"/>
</dbReference>
<proteinExistence type="inferred from homology"/>
<evidence type="ECO:0000313" key="7">
    <source>
        <dbReference type="Proteomes" id="UP000499080"/>
    </source>
</evidence>
<dbReference type="GO" id="GO:0005886">
    <property type="term" value="C:plasma membrane"/>
    <property type="evidence" value="ECO:0007669"/>
    <property type="project" value="TreeGrafter"/>
</dbReference>
<gene>
    <name evidence="6" type="primary">ACES_30</name>
    <name evidence="6" type="ORF">AVEN_93133_1</name>
</gene>
<organism evidence="6 7">
    <name type="scientific">Araneus ventricosus</name>
    <name type="common">Orbweaver spider</name>
    <name type="synonym">Epeira ventricosa</name>
    <dbReference type="NCBI Taxonomy" id="182803"/>
    <lineage>
        <taxon>Eukaryota</taxon>
        <taxon>Metazoa</taxon>
        <taxon>Ecdysozoa</taxon>
        <taxon>Arthropoda</taxon>
        <taxon>Chelicerata</taxon>
        <taxon>Arachnida</taxon>
        <taxon>Araneae</taxon>
        <taxon>Araneomorphae</taxon>
        <taxon>Entelegynae</taxon>
        <taxon>Araneoidea</taxon>
        <taxon>Araneidae</taxon>
        <taxon>Araneus</taxon>
    </lineage>
</organism>
<dbReference type="Proteomes" id="UP000499080">
    <property type="component" value="Unassembled WGS sequence"/>
</dbReference>
<dbReference type="EMBL" id="BGPR01002662">
    <property type="protein sequence ID" value="GBM77067.1"/>
    <property type="molecule type" value="Genomic_DNA"/>
</dbReference>
<dbReference type="PANTHER" id="PTHR43918:SF4">
    <property type="entry name" value="CARBOXYLIC ESTER HYDROLASE"/>
    <property type="match status" value="1"/>
</dbReference>
<dbReference type="GO" id="GO:0019695">
    <property type="term" value="P:choline metabolic process"/>
    <property type="evidence" value="ECO:0007669"/>
    <property type="project" value="TreeGrafter"/>
</dbReference>
<comment type="similarity">
    <text evidence="1">Belongs to the type-B carboxylesterase/lipase family.</text>
</comment>
<evidence type="ECO:0000256" key="3">
    <source>
        <dbReference type="ARBA" id="ARBA00022801"/>
    </source>
</evidence>
<evidence type="ECO:0000313" key="6">
    <source>
        <dbReference type="EMBL" id="GBM77067.1"/>
    </source>
</evidence>
<dbReference type="SUPFAM" id="SSF53474">
    <property type="entry name" value="alpha/beta-Hydrolases"/>
    <property type="match status" value="1"/>
</dbReference>
<dbReference type="PANTHER" id="PTHR43918">
    <property type="entry name" value="ACETYLCHOLINESTERASE"/>
    <property type="match status" value="1"/>
</dbReference>
<dbReference type="GO" id="GO:0005615">
    <property type="term" value="C:extracellular space"/>
    <property type="evidence" value="ECO:0007669"/>
    <property type="project" value="TreeGrafter"/>
</dbReference>
<dbReference type="GO" id="GO:0003676">
    <property type="term" value="F:nucleic acid binding"/>
    <property type="evidence" value="ECO:0007669"/>
    <property type="project" value="InterPro"/>
</dbReference>
<evidence type="ECO:0000256" key="1">
    <source>
        <dbReference type="ARBA" id="ARBA00005964"/>
    </source>
</evidence>
<evidence type="ECO:0000256" key="2">
    <source>
        <dbReference type="ARBA" id="ARBA00022487"/>
    </source>
</evidence>
<dbReference type="GO" id="GO:0003990">
    <property type="term" value="F:acetylcholinesterase activity"/>
    <property type="evidence" value="ECO:0007669"/>
    <property type="project" value="TreeGrafter"/>
</dbReference>
<keyword evidence="2" id="KW-0719">Serine esterase</keyword>
<accession>A0A4Y2IH14</accession>
<dbReference type="AlphaFoldDB" id="A0A4Y2IH14"/>
<dbReference type="OrthoDB" id="6475789at2759"/>
<name>A0A4Y2IH14_ARAVE</name>
<evidence type="ECO:0000256" key="4">
    <source>
        <dbReference type="ARBA" id="ARBA00023180"/>
    </source>
</evidence>
<protein>
    <submittedName>
        <fullName evidence="6">Acetylcholinesterase-1</fullName>
    </submittedName>
</protein>
<dbReference type="Gene3D" id="3.30.420.10">
    <property type="entry name" value="Ribonuclease H-like superfamily/Ribonuclease H"/>
    <property type="match status" value="1"/>
</dbReference>
<feature type="domain" description="Carboxylesterase type B" evidence="5">
    <location>
        <begin position="65"/>
        <end position="379"/>
    </location>
</feature>
<comment type="caution">
    <text evidence="6">The sequence shown here is derived from an EMBL/GenBank/DDBJ whole genome shotgun (WGS) entry which is preliminary data.</text>
</comment>
<keyword evidence="7" id="KW-1185">Reference proteome</keyword>
<keyword evidence="3" id="KW-0378">Hydrolase</keyword>